<dbReference type="InterPro" id="IPR010918">
    <property type="entry name" value="PurM-like_C_dom"/>
</dbReference>
<dbReference type="SUPFAM" id="SSF55326">
    <property type="entry name" value="PurM N-terminal domain-like"/>
    <property type="match status" value="1"/>
</dbReference>
<dbReference type="Gene3D" id="3.90.650.10">
    <property type="entry name" value="PurM-like C-terminal domain"/>
    <property type="match status" value="1"/>
</dbReference>
<dbReference type="InterPro" id="IPR011854">
    <property type="entry name" value="HypE"/>
</dbReference>
<dbReference type="PANTHER" id="PTHR30303:SF0">
    <property type="entry name" value="CARBAMOYL DEHYDRATASE HYPE"/>
    <property type="match status" value="1"/>
</dbReference>
<evidence type="ECO:0000256" key="1">
    <source>
        <dbReference type="ARBA" id="ARBA00006243"/>
    </source>
</evidence>
<protein>
    <submittedName>
        <fullName evidence="4">Hydrogenase expression/formation protein HypE</fullName>
    </submittedName>
</protein>
<comment type="caution">
    <text evidence="4">The sequence shown here is derived from an EMBL/GenBank/DDBJ whole genome shotgun (WGS) entry which is preliminary data.</text>
</comment>
<dbReference type="Proteomes" id="UP000469724">
    <property type="component" value="Unassembled WGS sequence"/>
</dbReference>
<dbReference type="CDD" id="cd02197">
    <property type="entry name" value="HypE"/>
    <property type="match status" value="1"/>
</dbReference>
<dbReference type="PANTHER" id="PTHR30303">
    <property type="entry name" value="HYDROGENASE ISOENZYMES FORMATION PROTEIN HYPE"/>
    <property type="match status" value="1"/>
</dbReference>
<dbReference type="EMBL" id="JAAGRQ010000031">
    <property type="protein sequence ID" value="NDY56923.1"/>
    <property type="molecule type" value="Genomic_DNA"/>
</dbReference>
<dbReference type="SUPFAM" id="SSF56042">
    <property type="entry name" value="PurM C-terminal domain-like"/>
    <property type="match status" value="1"/>
</dbReference>
<name>A0A7K3NM66_9BACT</name>
<evidence type="ECO:0000313" key="5">
    <source>
        <dbReference type="Proteomes" id="UP000469724"/>
    </source>
</evidence>
<proteinExistence type="inferred from homology"/>
<dbReference type="InterPro" id="IPR016188">
    <property type="entry name" value="PurM-like_N"/>
</dbReference>
<dbReference type="PIRSF" id="PIRSF005644">
    <property type="entry name" value="Hdrgns_mtr_HypE"/>
    <property type="match status" value="1"/>
</dbReference>
<dbReference type="AlphaFoldDB" id="A0A7K3NM66"/>
<sequence length="334" mass="34907">MSDRILLDCGSGGRASHRLVADLFLKHLGNPELNRLNDAACLNLKSPLAMSTDTFTVDPIFFPGGDIGSLAVHGTVNDVSMLGAIPRYLTCGFIVEEGLETDVLARVVASMGTAAREAGVLVVAGDTKVVPRGMVDKIFINTTGVGEIFVDPTPSGDRARPGDAILVTGSMGDHGLAVLSTRQGLAFDTPVVSDAASLNHAIARLLRAVPEVHVLRDPTRGGLGTTLNEIAESSGVCCEIVDEAIPVRPEVRDGCSFLGLDPLYLANEGKFLCILPGELADAALDVLRGDPLCAGAVRIGTVTDAHPGKVVLTTRLGGARLLTMLEGEQLPRIC</sequence>
<evidence type="ECO:0000259" key="2">
    <source>
        <dbReference type="Pfam" id="PF00586"/>
    </source>
</evidence>
<dbReference type="InterPro" id="IPR036921">
    <property type="entry name" value="PurM-like_N_sf"/>
</dbReference>
<feature type="domain" description="PurM-like N-terminal" evidence="2">
    <location>
        <begin position="37"/>
        <end position="148"/>
    </location>
</feature>
<dbReference type="NCBIfam" id="TIGR02124">
    <property type="entry name" value="hypE"/>
    <property type="match status" value="1"/>
</dbReference>
<reference evidence="4 5" key="1">
    <citation type="submission" date="2020-02" db="EMBL/GenBank/DDBJ databases">
        <title>Comparative genomics of sulfur disproportionating microorganisms.</title>
        <authorList>
            <person name="Ward L.M."/>
            <person name="Bertran E."/>
            <person name="Johnston D.T."/>
        </authorList>
    </citation>
    <scope>NUCLEOTIDE SEQUENCE [LARGE SCALE GENOMIC DNA]</scope>
    <source>
        <strain evidence="4 5">DSM 3696</strain>
    </source>
</reference>
<dbReference type="Pfam" id="PF00586">
    <property type="entry name" value="AIRS"/>
    <property type="match status" value="1"/>
</dbReference>
<accession>A0A7K3NM66</accession>
<organism evidence="4 5">
    <name type="scientific">Desulfolutivibrio sulfodismutans</name>
    <dbReference type="NCBI Taxonomy" id="63561"/>
    <lineage>
        <taxon>Bacteria</taxon>
        <taxon>Pseudomonadati</taxon>
        <taxon>Thermodesulfobacteriota</taxon>
        <taxon>Desulfovibrionia</taxon>
        <taxon>Desulfovibrionales</taxon>
        <taxon>Desulfovibrionaceae</taxon>
        <taxon>Desulfolutivibrio</taxon>
    </lineage>
</organism>
<dbReference type="RefSeq" id="WP_163301971.1">
    <property type="nucleotide sequence ID" value="NZ_JAAGRQ010000031.1"/>
</dbReference>
<evidence type="ECO:0000259" key="3">
    <source>
        <dbReference type="Pfam" id="PF02769"/>
    </source>
</evidence>
<dbReference type="GO" id="GO:0051604">
    <property type="term" value="P:protein maturation"/>
    <property type="evidence" value="ECO:0007669"/>
    <property type="project" value="TreeGrafter"/>
</dbReference>
<comment type="similarity">
    <text evidence="1">Belongs to the HypE family.</text>
</comment>
<dbReference type="Gene3D" id="3.30.1330.10">
    <property type="entry name" value="PurM-like, N-terminal domain"/>
    <property type="match status" value="1"/>
</dbReference>
<dbReference type="InterPro" id="IPR036676">
    <property type="entry name" value="PurM-like_C_sf"/>
</dbReference>
<evidence type="ECO:0000313" key="4">
    <source>
        <dbReference type="EMBL" id="NDY56923.1"/>
    </source>
</evidence>
<feature type="domain" description="PurM-like C-terminal" evidence="3">
    <location>
        <begin position="160"/>
        <end position="311"/>
    </location>
</feature>
<gene>
    <name evidence="4" type="primary">hypE</name>
    <name evidence="4" type="ORF">G3N56_09240</name>
</gene>
<dbReference type="Pfam" id="PF02769">
    <property type="entry name" value="AIRS_C"/>
    <property type="match status" value="1"/>
</dbReference>
<keyword evidence="5" id="KW-1185">Reference proteome</keyword>